<protein>
    <submittedName>
        <fullName evidence="1">Uncharacterized protein</fullName>
    </submittedName>
</protein>
<accession>U4LFZ5</accession>
<keyword evidence="2" id="KW-1185">Reference proteome</keyword>
<dbReference type="Proteomes" id="UP000018144">
    <property type="component" value="Unassembled WGS sequence"/>
</dbReference>
<proteinExistence type="predicted"/>
<reference evidence="1 2" key="1">
    <citation type="journal article" date="2013" name="PLoS Genet.">
        <title>The genome and development-dependent transcriptomes of Pyronema confluens: a window into fungal evolution.</title>
        <authorList>
            <person name="Traeger S."/>
            <person name="Altegoer F."/>
            <person name="Freitag M."/>
            <person name="Gabaldon T."/>
            <person name="Kempken F."/>
            <person name="Kumar A."/>
            <person name="Marcet-Houben M."/>
            <person name="Poggeler S."/>
            <person name="Stajich J.E."/>
            <person name="Nowrousian M."/>
        </authorList>
    </citation>
    <scope>NUCLEOTIDE SEQUENCE [LARGE SCALE GENOMIC DNA]</scope>
    <source>
        <strain evidence="2">CBS 100304</strain>
        <tissue evidence="1">Vegetative mycelium</tissue>
    </source>
</reference>
<dbReference type="AlphaFoldDB" id="U4LFZ5"/>
<evidence type="ECO:0000313" key="1">
    <source>
        <dbReference type="EMBL" id="CCX30462.1"/>
    </source>
</evidence>
<name>U4LFZ5_PYROM</name>
<organism evidence="1 2">
    <name type="scientific">Pyronema omphalodes (strain CBS 100304)</name>
    <name type="common">Pyronema confluens</name>
    <dbReference type="NCBI Taxonomy" id="1076935"/>
    <lineage>
        <taxon>Eukaryota</taxon>
        <taxon>Fungi</taxon>
        <taxon>Dikarya</taxon>
        <taxon>Ascomycota</taxon>
        <taxon>Pezizomycotina</taxon>
        <taxon>Pezizomycetes</taxon>
        <taxon>Pezizales</taxon>
        <taxon>Pyronemataceae</taxon>
        <taxon>Pyronema</taxon>
    </lineage>
</organism>
<dbReference type="EMBL" id="HF935441">
    <property type="protein sequence ID" value="CCX30462.1"/>
    <property type="molecule type" value="Genomic_DNA"/>
</dbReference>
<gene>
    <name evidence="1" type="ORF">PCON_08661</name>
</gene>
<sequence>MQQIFCILAWQKQLVGSQYRRKKLPPRPKYERESHILEFCHRTLSV</sequence>
<evidence type="ECO:0000313" key="2">
    <source>
        <dbReference type="Proteomes" id="UP000018144"/>
    </source>
</evidence>